<dbReference type="Gene3D" id="3.40.50.300">
    <property type="entry name" value="P-loop containing nucleotide triphosphate hydrolases"/>
    <property type="match status" value="2"/>
</dbReference>
<keyword evidence="4 6" id="KW-0067">ATP-binding</keyword>
<keyword evidence="3" id="KW-0547">Nucleotide-binding</keyword>
<keyword evidence="2" id="KW-0813">Transport</keyword>
<feature type="domain" description="ABC transporter" evidence="5">
    <location>
        <begin position="2"/>
        <end position="243"/>
    </location>
</feature>
<feature type="domain" description="ABC transporter" evidence="5">
    <location>
        <begin position="308"/>
        <end position="536"/>
    </location>
</feature>
<dbReference type="EMBL" id="BAAABX010000086">
    <property type="protein sequence ID" value="GAA0436390.1"/>
    <property type="molecule type" value="Genomic_DNA"/>
</dbReference>
<dbReference type="Proteomes" id="UP001500879">
    <property type="component" value="Unassembled WGS sequence"/>
</dbReference>
<dbReference type="PROSITE" id="PS00211">
    <property type="entry name" value="ABC_TRANSPORTER_1"/>
    <property type="match status" value="1"/>
</dbReference>
<evidence type="ECO:0000256" key="4">
    <source>
        <dbReference type="ARBA" id="ARBA00022840"/>
    </source>
</evidence>
<proteinExistence type="inferred from homology"/>
<dbReference type="GO" id="GO:0005524">
    <property type="term" value="F:ATP binding"/>
    <property type="evidence" value="ECO:0007669"/>
    <property type="project" value="UniProtKB-KW"/>
</dbReference>
<evidence type="ECO:0000313" key="6">
    <source>
        <dbReference type="EMBL" id="GAA0436390.1"/>
    </source>
</evidence>
<protein>
    <submittedName>
        <fullName evidence="6">ATP-binding cassette domain-containing protein</fullName>
    </submittedName>
</protein>
<organism evidence="6 7">
    <name type="scientific">Streptomyces luteireticuli</name>
    <dbReference type="NCBI Taxonomy" id="173858"/>
    <lineage>
        <taxon>Bacteria</taxon>
        <taxon>Bacillati</taxon>
        <taxon>Actinomycetota</taxon>
        <taxon>Actinomycetes</taxon>
        <taxon>Kitasatosporales</taxon>
        <taxon>Streptomycetaceae</taxon>
        <taxon>Streptomyces</taxon>
    </lineage>
</organism>
<dbReference type="RefSeq" id="WP_344032521.1">
    <property type="nucleotide sequence ID" value="NZ_BAAABX010000086.1"/>
</dbReference>
<dbReference type="InterPro" id="IPR027417">
    <property type="entry name" value="P-loop_NTPase"/>
</dbReference>
<evidence type="ECO:0000256" key="3">
    <source>
        <dbReference type="ARBA" id="ARBA00022741"/>
    </source>
</evidence>
<dbReference type="InterPro" id="IPR003593">
    <property type="entry name" value="AAA+_ATPase"/>
</dbReference>
<gene>
    <name evidence="6" type="ORF">GCM10010357_67300</name>
</gene>
<evidence type="ECO:0000256" key="1">
    <source>
        <dbReference type="ARBA" id="ARBA00005417"/>
    </source>
</evidence>
<evidence type="ECO:0000259" key="5">
    <source>
        <dbReference type="PROSITE" id="PS50893"/>
    </source>
</evidence>
<name>A0ABN0Z7D2_9ACTN</name>
<dbReference type="Pfam" id="PF00005">
    <property type="entry name" value="ABC_tran"/>
    <property type="match status" value="2"/>
</dbReference>
<dbReference type="PANTHER" id="PTHR43553">
    <property type="entry name" value="HEAVY METAL TRANSPORTER"/>
    <property type="match status" value="1"/>
</dbReference>
<dbReference type="InterPro" id="IPR003439">
    <property type="entry name" value="ABC_transporter-like_ATP-bd"/>
</dbReference>
<reference evidence="6 7" key="1">
    <citation type="journal article" date="2019" name="Int. J. Syst. Evol. Microbiol.">
        <title>The Global Catalogue of Microorganisms (GCM) 10K type strain sequencing project: providing services to taxonomists for standard genome sequencing and annotation.</title>
        <authorList>
            <consortium name="The Broad Institute Genomics Platform"/>
            <consortium name="The Broad Institute Genome Sequencing Center for Infectious Disease"/>
            <person name="Wu L."/>
            <person name="Ma J."/>
        </authorList>
    </citation>
    <scope>NUCLEOTIDE SEQUENCE [LARGE SCALE GENOMIC DNA]</scope>
    <source>
        <strain evidence="6 7">JCM 4788</strain>
    </source>
</reference>
<comment type="caution">
    <text evidence="6">The sequence shown here is derived from an EMBL/GenBank/DDBJ whole genome shotgun (WGS) entry which is preliminary data.</text>
</comment>
<keyword evidence="7" id="KW-1185">Reference proteome</keyword>
<dbReference type="InterPro" id="IPR015856">
    <property type="entry name" value="ABC_transpr_CbiO/EcfA_su"/>
</dbReference>
<dbReference type="PROSITE" id="PS50893">
    <property type="entry name" value="ABC_TRANSPORTER_2"/>
    <property type="match status" value="2"/>
</dbReference>
<dbReference type="SUPFAM" id="SSF52540">
    <property type="entry name" value="P-loop containing nucleoside triphosphate hydrolases"/>
    <property type="match status" value="2"/>
</dbReference>
<dbReference type="SMART" id="SM00382">
    <property type="entry name" value="AAA"/>
    <property type="match status" value="2"/>
</dbReference>
<evidence type="ECO:0000256" key="2">
    <source>
        <dbReference type="ARBA" id="ARBA00022448"/>
    </source>
</evidence>
<evidence type="ECO:0000313" key="7">
    <source>
        <dbReference type="Proteomes" id="UP001500879"/>
    </source>
</evidence>
<dbReference type="InterPro" id="IPR050095">
    <property type="entry name" value="ECF_ABC_transporter_ATP-bd"/>
</dbReference>
<sequence length="554" mass="58288">MIRFEQVSVTYDGAGAPALQGVDLTVPEGELCLLVGPSGAGKSTLLGAVSGLVPHFTGGTLSGRVTVAGRDTRTHRPRELADVVGTVGQDPLAHFVTDTVEDELAYGMESLGLPADTMRRRVEETLDLLGLAELRDRPIATLSGGQQQRVAIGSVLTTHPRVLVLDEPTSALDPAAAEEVLAVLQRLVHDLGTTVLLAEHRLERVVQYADQVVLLPGRGEAPVAGAPDEVMAHSPVHPPVVALGRLAGWSPLPLSVRDARRAAAPLRERLADAAPPATAAPVERAAPARPSRGFLRRRRAPEDPVLAAEVTDLTVRHDRVDALRAVSLTVRPGETIALMGRNGAGKSTLLRTLVGLHEPVRGTVRTGGATPHRTGPRELLRHVGLVPQDPRDLLYADTVAAECTAADADASAPPGTCRALVSLLLPDIPDTTHPRDLSEGQRLALALAVVLTARPPLLLLDEPTRGLDYAAKARLVEALRGLAAEGHAIVLATHDVELAAELAHRVVVLAEGETVADGPTPDVVVSSPAFAPQVAKILAPLPWLTVPQVREALS</sequence>
<dbReference type="InterPro" id="IPR017871">
    <property type="entry name" value="ABC_transporter-like_CS"/>
</dbReference>
<dbReference type="CDD" id="cd03225">
    <property type="entry name" value="ABC_cobalt_CbiO_domain1"/>
    <property type="match status" value="1"/>
</dbReference>
<accession>A0ABN0Z7D2</accession>
<comment type="similarity">
    <text evidence="1">Belongs to the ABC transporter superfamily.</text>
</comment>